<keyword evidence="5" id="KW-1185">Reference proteome</keyword>
<feature type="domain" description="ANTAR" evidence="3">
    <location>
        <begin position="145"/>
        <end position="206"/>
    </location>
</feature>
<protein>
    <submittedName>
        <fullName evidence="4">ANTAR domain-containing protein</fullName>
    </submittedName>
</protein>
<dbReference type="EMBL" id="JBHSFI010000003">
    <property type="protein sequence ID" value="MFC4628060.1"/>
    <property type="molecule type" value="Genomic_DNA"/>
</dbReference>
<proteinExistence type="predicted"/>
<keyword evidence="1" id="KW-0805">Transcription regulation</keyword>
<evidence type="ECO:0000313" key="4">
    <source>
        <dbReference type="EMBL" id="MFC4628060.1"/>
    </source>
</evidence>
<keyword evidence="2" id="KW-0804">Transcription</keyword>
<dbReference type="Gene3D" id="3.30.450.40">
    <property type="match status" value="1"/>
</dbReference>
<dbReference type="InterPro" id="IPR029016">
    <property type="entry name" value="GAF-like_dom_sf"/>
</dbReference>
<dbReference type="Pfam" id="PF03861">
    <property type="entry name" value="ANTAR"/>
    <property type="match status" value="1"/>
</dbReference>
<dbReference type="InterPro" id="IPR005561">
    <property type="entry name" value="ANTAR"/>
</dbReference>
<comment type="caution">
    <text evidence="4">The sequence shown here is derived from an EMBL/GenBank/DDBJ whole genome shotgun (WGS) entry which is preliminary data.</text>
</comment>
<organism evidence="4 5">
    <name type="scientific">Promicromonospora alba</name>
    <dbReference type="NCBI Taxonomy" id="1616110"/>
    <lineage>
        <taxon>Bacteria</taxon>
        <taxon>Bacillati</taxon>
        <taxon>Actinomycetota</taxon>
        <taxon>Actinomycetes</taxon>
        <taxon>Micrococcales</taxon>
        <taxon>Promicromonosporaceae</taxon>
        <taxon>Promicromonospora</taxon>
    </lineage>
</organism>
<dbReference type="SUPFAM" id="SSF55781">
    <property type="entry name" value="GAF domain-like"/>
    <property type="match status" value="1"/>
</dbReference>
<evidence type="ECO:0000256" key="1">
    <source>
        <dbReference type="ARBA" id="ARBA00023015"/>
    </source>
</evidence>
<evidence type="ECO:0000259" key="3">
    <source>
        <dbReference type="PROSITE" id="PS50921"/>
    </source>
</evidence>
<dbReference type="PROSITE" id="PS50921">
    <property type="entry name" value="ANTAR"/>
    <property type="match status" value="1"/>
</dbReference>
<dbReference type="SMART" id="SM01012">
    <property type="entry name" value="ANTAR"/>
    <property type="match status" value="1"/>
</dbReference>
<sequence>MSISAFPFELAHRAAAVLRSDLEASITVRQLGLTVRAGSSTGAAARCDQAESLAGRGPCIDAMDQLTAGVVPVISDVETWDAWRKQATHEGFVSAAAVPAVVDDHIAVALNLYSRAPDPWTGELLTAADGYAQITAAMVRLHLGLAELEDGATGYYQQMSDSIMIERAIGAIMQTNDCGELEARSILESASLHRNVSQREVAETLLRALVVSDPDPEIPG</sequence>
<accession>A0ABV9HFN7</accession>
<gene>
    <name evidence="4" type="ORF">ACFO6V_07440</name>
</gene>
<name>A0ABV9HFN7_9MICO</name>
<evidence type="ECO:0000256" key="2">
    <source>
        <dbReference type="ARBA" id="ARBA00023163"/>
    </source>
</evidence>
<evidence type="ECO:0000313" key="5">
    <source>
        <dbReference type="Proteomes" id="UP001596011"/>
    </source>
</evidence>
<reference evidence="5" key="1">
    <citation type="journal article" date="2019" name="Int. J. Syst. Evol. Microbiol.">
        <title>The Global Catalogue of Microorganisms (GCM) 10K type strain sequencing project: providing services to taxonomists for standard genome sequencing and annotation.</title>
        <authorList>
            <consortium name="The Broad Institute Genomics Platform"/>
            <consortium name="The Broad Institute Genome Sequencing Center for Infectious Disease"/>
            <person name="Wu L."/>
            <person name="Ma J."/>
        </authorList>
    </citation>
    <scope>NUCLEOTIDE SEQUENCE [LARGE SCALE GENOMIC DNA]</scope>
    <source>
        <strain evidence="5">CCUG 42722</strain>
    </source>
</reference>
<dbReference type="RefSeq" id="WP_377133780.1">
    <property type="nucleotide sequence ID" value="NZ_JBHSFI010000003.1"/>
</dbReference>
<dbReference type="Gene3D" id="1.10.10.10">
    <property type="entry name" value="Winged helix-like DNA-binding domain superfamily/Winged helix DNA-binding domain"/>
    <property type="match status" value="1"/>
</dbReference>
<dbReference type="InterPro" id="IPR036388">
    <property type="entry name" value="WH-like_DNA-bd_sf"/>
</dbReference>
<dbReference type="Proteomes" id="UP001596011">
    <property type="component" value="Unassembled WGS sequence"/>
</dbReference>